<feature type="chain" id="PRO_5008587466" description="Protein TsetseEP domain-containing protein" evidence="1">
    <location>
        <begin position="22"/>
        <end position="236"/>
    </location>
</feature>
<name>A0A1B6LIZ7_9HEMI</name>
<sequence length="236" mass="26366">MALRWIVLVAALCQGFVLVYPEGSYRKPDGSHGWEYYTKEGADAAATLESQFKGLLCSWREYVEKLKSDNNASVALTLYDDTARYAANANVTACVPSNSQYRSSTAHKIVDTVDSCADFTYFSCGTHFCTFVKLITNALIKVQTADNDLGFNRDVCFSLRTPEPPSCVESERKLLVLINEPVSREELAKIRYERQEALFSNKKALDLCVENTLKNVATDLQARTQSIIECIDGLKD</sequence>
<accession>A0A1B6LIZ7</accession>
<keyword evidence="1" id="KW-0732">Signal</keyword>
<organism evidence="2">
    <name type="scientific">Graphocephala atropunctata</name>
    <dbReference type="NCBI Taxonomy" id="36148"/>
    <lineage>
        <taxon>Eukaryota</taxon>
        <taxon>Metazoa</taxon>
        <taxon>Ecdysozoa</taxon>
        <taxon>Arthropoda</taxon>
        <taxon>Hexapoda</taxon>
        <taxon>Insecta</taxon>
        <taxon>Pterygota</taxon>
        <taxon>Neoptera</taxon>
        <taxon>Paraneoptera</taxon>
        <taxon>Hemiptera</taxon>
        <taxon>Auchenorrhyncha</taxon>
        <taxon>Membracoidea</taxon>
        <taxon>Cicadellidae</taxon>
        <taxon>Cicadellinae</taxon>
        <taxon>Cicadellini</taxon>
        <taxon>Graphocephala</taxon>
    </lineage>
</organism>
<evidence type="ECO:0000256" key="1">
    <source>
        <dbReference type="SAM" id="SignalP"/>
    </source>
</evidence>
<gene>
    <name evidence="2" type="ORF">g.12505</name>
</gene>
<evidence type="ECO:0008006" key="3">
    <source>
        <dbReference type="Google" id="ProtNLM"/>
    </source>
</evidence>
<feature type="signal peptide" evidence="1">
    <location>
        <begin position="1"/>
        <end position="21"/>
    </location>
</feature>
<dbReference type="EMBL" id="GEBQ01016359">
    <property type="protein sequence ID" value="JAT23618.1"/>
    <property type="molecule type" value="Transcribed_RNA"/>
</dbReference>
<dbReference type="AlphaFoldDB" id="A0A1B6LIZ7"/>
<protein>
    <recommendedName>
        <fullName evidence="3">Protein TsetseEP domain-containing protein</fullName>
    </recommendedName>
</protein>
<evidence type="ECO:0000313" key="2">
    <source>
        <dbReference type="EMBL" id="JAT23618.1"/>
    </source>
</evidence>
<reference evidence="2" key="1">
    <citation type="submission" date="2015-11" db="EMBL/GenBank/DDBJ databases">
        <title>De novo transcriptome assembly of four potential Pierce s Disease insect vectors from Arizona vineyards.</title>
        <authorList>
            <person name="Tassone E.E."/>
        </authorList>
    </citation>
    <scope>NUCLEOTIDE SEQUENCE</scope>
</reference>
<proteinExistence type="predicted"/>